<dbReference type="InterPro" id="IPR013324">
    <property type="entry name" value="RNA_pol_sigma_r3/r4-like"/>
</dbReference>
<dbReference type="CDD" id="cd06171">
    <property type="entry name" value="Sigma70_r4"/>
    <property type="match status" value="1"/>
</dbReference>
<dbReference type="Proteomes" id="UP000571950">
    <property type="component" value="Unassembled WGS sequence"/>
</dbReference>
<feature type="domain" description="RNA polymerase sigma-70 region 2" evidence="6">
    <location>
        <begin position="19"/>
        <end position="79"/>
    </location>
</feature>
<keyword evidence="4" id="KW-0804">Transcription</keyword>
<dbReference type="NCBIfam" id="TIGR02937">
    <property type="entry name" value="sigma70-ECF"/>
    <property type="match status" value="1"/>
</dbReference>
<name>A0A7W6BFL1_9SPHN</name>
<evidence type="ECO:0000259" key="6">
    <source>
        <dbReference type="Pfam" id="PF04542"/>
    </source>
</evidence>
<reference evidence="8 9" key="1">
    <citation type="submission" date="2020-08" db="EMBL/GenBank/DDBJ databases">
        <title>Genomic Encyclopedia of Type Strains, Phase IV (KMG-IV): sequencing the most valuable type-strain genomes for metagenomic binning, comparative biology and taxonomic classification.</title>
        <authorList>
            <person name="Goeker M."/>
        </authorList>
    </citation>
    <scope>NUCLEOTIDE SEQUENCE [LARGE SCALE GENOMIC DNA]</scope>
    <source>
        <strain evidence="8 9">DSM 26189</strain>
    </source>
</reference>
<dbReference type="EMBL" id="JACIDT010000005">
    <property type="protein sequence ID" value="MBB3926071.1"/>
    <property type="molecule type" value="Genomic_DNA"/>
</dbReference>
<dbReference type="PANTHER" id="PTHR43133">
    <property type="entry name" value="RNA POLYMERASE ECF-TYPE SIGMA FACTO"/>
    <property type="match status" value="1"/>
</dbReference>
<dbReference type="PANTHER" id="PTHR43133:SF63">
    <property type="entry name" value="RNA POLYMERASE SIGMA FACTOR FECI-RELATED"/>
    <property type="match status" value="1"/>
</dbReference>
<dbReference type="RefSeq" id="WP_188071622.1">
    <property type="nucleotide sequence ID" value="NZ_BSPS01000029.1"/>
</dbReference>
<keyword evidence="2" id="KW-0805">Transcription regulation</keyword>
<comment type="similarity">
    <text evidence="1">Belongs to the sigma-70 factor family. ECF subfamily.</text>
</comment>
<dbReference type="GO" id="GO:0006352">
    <property type="term" value="P:DNA-templated transcription initiation"/>
    <property type="evidence" value="ECO:0007669"/>
    <property type="project" value="InterPro"/>
</dbReference>
<evidence type="ECO:0000256" key="2">
    <source>
        <dbReference type="ARBA" id="ARBA00023015"/>
    </source>
</evidence>
<dbReference type="SUPFAM" id="SSF88659">
    <property type="entry name" value="Sigma3 and sigma4 domains of RNA polymerase sigma factors"/>
    <property type="match status" value="1"/>
</dbReference>
<evidence type="ECO:0000256" key="1">
    <source>
        <dbReference type="ARBA" id="ARBA00010641"/>
    </source>
</evidence>
<proteinExistence type="inferred from homology"/>
<dbReference type="Gene3D" id="1.10.1740.10">
    <property type="match status" value="1"/>
</dbReference>
<dbReference type="InterPro" id="IPR013249">
    <property type="entry name" value="RNA_pol_sigma70_r4_t2"/>
</dbReference>
<keyword evidence="3" id="KW-0731">Sigma factor</keyword>
<keyword evidence="9" id="KW-1185">Reference proteome</keyword>
<dbReference type="SUPFAM" id="SSF88946">
    <property type="entry name" value="Sigma2 domain of RNA polymerase sigma factors"/>
    <property type="match status" value="1"/>
</dbReference>
<dbReference type="GO" id="GO:0003677">
    <property type="term" value="F:DNA binding"/>
    <property type="evidence" value="ECO:0007669"/>
    <property type="project" value="InterPro"/>
</dbReference>
<accession>A0A7W6BFL1</accession>
<feature type="domain" description="RNA polymerase sigma factor 70 region 4 type 2" evidence="7">
    <location>
        <begin position="113"/>
        <end position="164"/>
    </location>
</feature>
<evidence type="ECO:0000313" key="9">
    <source>
        <dbReference type="Proteomes" id="UP000571950"/>
    </source>
</evidence>
<gene>
    <name evidence="8" type="ORF">GGR43_001786</name>
</gene>
<dbReference type="AlphaFoldDB" id="A0A7W6BFL1"/>
<evidence type="ECO:0000256" key="3">
    <source>
        <dbReference type="ARBA" id="ARBA00023082"/>
    </source>
</evidence>
<evidence type="ECO:0000256" key="4">
    <source>
        <dbReference type="ARBA" id="ARBA00023163"/>
    </source>
</evidence>
<dbReference type="Pfam" id="PF04542">
    <property type="entry name" value="Sigma70_r2"/>
    <property type="match status" value="1"/>
</dbReference>
<feature type="compositionally biased region" description="Basic and acidic residues" evidence="5">
    <location>
        <begin position="169"/>
        <end position="191"/>
    </location>
</feature>
<comment type="caution">
    <text evidence="8">The sequence shown here is derived from an EMBL/GenBank/DDBJ whole genome shotgun (WGS) entry which is preliminary data.</text>
</comment>
<evidence type="ECO:0000259" key="7">
    <source>
        <dbReference type="Pfam" id="PF08281"/>
    </source>
</evidence>
<protein>
    <submittedName>
        <fullName evidence="8">RNA polymerase sigma-70 factor (ECF subfamily)</fullName>
    </submittedName>
</protein>
<dbReference type="InterPro" id="IPR013325">
    <property type="entry name" value="RNA_pol_sigma_r2"/>
</dbReference>
<dbReference type="InterPro" id="IPR007627">
    <property type="entry name" value="RNA_pol_sigma70_r2"/>
</dbReference>
<dbReference type="GO" id="GO:0016987">
    <property type="term" value="F:sigma factor activity"/>
    <property type="evidence" value="ECO:0007669"/>
    <property type="project" value="UniProtKB-KW"/>
</dbReference>
<dbReference type="Gene3D" id="1.10.10.10">
    <property type="entry name" value="Winged helix-like DNA-binding domain superfamily/Winged helix DNA-binding domain"/>
    <property type="match status" value="1"/>
</dbReference>
<evidence type="ECO:0000256" key="5">
    <source>
        <dbReference type="SAM" id="MobiDB-lite"/>
    </source>
</evidence>
<organism evidence="8 9">
    <name type="scientific">Sphingobium jiangsuense</name>
    <dbReference type="NCBI Taxonomy" id="870476"/>
    <lineage>
        <taxon>Bacteria</taxon>
        <taxon>Pseudomonadati</taxon>
        <taxon>Pseudomonadota</taxon>
        <taxon>Alphaproteobacteria</taxon>
        <taxon>Sphingomonadales</taxon>
        <taxon>Sphingomonadaceae</taxon>
        <taxon>Sphingobium</taxon>
    </lineage>
</organism>
<evidence type="ECO:0000313" key="8">
    <source>
        <dbReference type="EMBL" id="MBB3926071.1"/>
    </source>
</evidence>
<dbReference type="Pfam" id="PF08281">
    <property type="entry name" value="Sigma70_r4_2"/>
    <property type="match status" value="1"/>
</dbReference>
<dbReference type="InterPro" id="IPR039425">
    <property type="entry name" value="RNA_pol_sigma-70-like"/>
</dbReference>
<dbReference type="InterPro" id="IPR036388">
    <property type="entry name" value="WH-like_DNA-bd_sf"/>
</dbReference>
<dbReference type="InterPro" id="IPR014284">
    <property type="entry name" value="RNA_pol_sigma-70_dom"/>
</dbReference>
<feature type="region of interest" description="Disordered" evidence="5">
    <location>
        <begin position="169"/>
        <end position="197"/>
    </location>
</feature>
<sequence>MGDQCDTVAAWIAREIVPHEAAIRRWLARRWGHAVDVEDVIQEAYCRLAGLASIDHIDNPAGYFHRTAHAAASDLMRRAGIINFTLMTRIEWSDVMDGEPLPDQAMEASQELERVRGLMSALPDTCRRVIELRRVEGLSRKETAERLGVSENDVKNHLVRGLQKVMKRMAEQDARMDGDEQADAGRKAERIGKHRPH</sequence>